<dbReference type="RefSeq" id="WP_290141682.1">
    <property type="nucleotide sequence ID" value="NZ_CP101620.1"/>
</dbReference>
<organism evidence="1 2">
    <name type="scientific">Allocoprobacillus halotolerans</name>
    <dbReference type="NCBI Taxonomy" id="2944914"/>
    <lineage>
        <taxon>Bacteria</taxon>
        <taxon>Bacillati</taxon>
        <taxon>Bacillota</taxon>
        <taxon>Erysipelotrichia</taxon>
        <taxon>Erysipelotrichales</taxon>
        <taxon>Erysipelotrichaceae</taxon>
        <taxon>Allocoprobacillus</taxon>
    </lineage>
</organism>
<reference evidence="1" key="1">
    <citation type="submission" date="2022-07" db="EMBL/GenBank/DDBJ databases">
        <title>Faecal culturing of patients with breast cancer.</title>
        <authorList>
            <person name="Teng N.M.Y."/>
            <person name="Kiu R."/>
            <person name="Evans R."/>
            <person name="Baker D.J."/>
            <person name="Zenner C."/>
            <person name="Robinson S.D."/>
            <person name="Hall L.J."/>
        </authorList>
    </citation>
    <scope>NUCLEOTIDE SEQUENCE</scope>
    <source>
        <strain evidence="1">LH1062</strain>
    </source>
</reference>
<evidence type="ECO:0000313" key="1">
    <source>
        <dbReference type="EMBL" id="UTY40258.1"/>
    </source>
</evidence>
<accession>A0ABY5I8A1</accession>
<evidence type="ECO:0000313" key="2">
    <source>
        <dbReference type="Proteomes" id="UP001060112"/>
    </source>
</evidence>
<gene>
    <name evidence="1" type="ORF">NMU03_05555</name>
</gene>
<sequence length="112" mass="12834">MHVDLSKWKNYPDVDFYNAFYSLKNIALNKEVPSTYNDYCFLNVIESLCRITNPKGGTPLTCIGAILTGHDNQLKSDFIFKDTFYHGKHTVIGTYDNGMKVIYTNKTLLELI</sequence>
<dbReference type="EMBL" id="CP101620">
    <property type="protein sequence ID" value="UTY40258.1"/>
    <property type="molecule type" value="Genomic_DNA"/>
</dbReference>
<proteinExistence type="predicted"/>
<dbReference type="Proteomes" id="UP001060112">
    <property type="component" value="Chromosome"/>
</dbReference>
<name>A0ABY5I8A1_9FIRM</name>
<protein>
    <submittedName>
        <fullName evidence="1">Uncharacterized protein</fullName>
    </submittedName>
</protein>
<keyword evidence="2" id="KW-1185">Reference proteome</keyword>